<evidence type="ECO:0000256" key="3">
    <source>
        <dbReference type="ARBA" id="ARBA00022448"/>
    </source>
</evidence>
<dbReference type="InterPro" id="IPR040251">
    <property type="entry name" value="SEC31-like"/>
</dbReference>
<comment type="caution">
    <text evidence="12">The sequence shown here is derived from an EMBL/GenBank/DDBJ whole genome shotgun (WGS) entry which is preliminary data.</text>
</comment>
<dbReference type="CDD" id="cd00201">
    <property type="entry name" value="WW"/>
    <property type="match status" value="1"/>
</dbReference>
<keyword evidence="7" id="KW-0931">ER-Golgi transport</keyword>
<dbReference type="GO" id="GO:0016192">
    <property type="term" value="P:vesicle-mediated transport"/>
    <property type="evidence" value="ECO:0007669"/>
    <property type="project" value="UniProtKB-KW"/>
</dbReference>
<proteinExistence type="inferred from homology"/>
<dbReference type="Gene3D" id="1.20.940.10">
    <property type="entry name" value="Functional domain of the splicing factor Prp18"/>
    <property type="match status" value="1"/>
</dbReference>
<keyword evidence="6" id="KW-0256">Endoplasmic reticulum</keyword>
<keyword evidence="5" id="KW-0677">Repeat</keyword>
<evidence type="ECO:0000256" key="8">
    <source>
        <dbReference type="ARBA" id="ARBA00022927"/>
    </source>
</evidence>
<dbReference type="InterPro" id="IPR024298">
    <property type="entry name" value="Sec16_Sec23-bd"/>
</dbReference>
<evidence type="ECO:0000256" key="7">
    <source>
        <dbReference type="ARBA" id="ARBA00022892"/>
    </source>
</evidence>
<accession>A0ABD3MMU8</accession>
<evidence type="ECO:0000256" key="6">
    <source>
        <dbReference type="ARBA" id="ARBA00022824"/>
    </source>
</evidence>
<dbReference type="Pfam" id="PF12931">
    <property type="entry name" value="TPR_Sec16"/>
    <property type="match status" value="1"/>
</dbReference>
<dbReference type="Gene3D" id="1.25.40.1030">
    <property type="match status" value="1"/>
</dbReference>
<dbReference type="Gene3D" id="2.130.10.10">
    <property type="entry name" value="YVTN repeat-like/Quinoprotein amine dehydrogenase"/>
    <property type="match status" value="1"/>
</dbReference>
<protein>
    <recommendedName>
        <fullName evidence="11">WW domain-containing protein</fullName>
    </recommendedName>
</protein>
<dbReference type="PROSITE" id="PS50020">
    <property type="entry name" value="WW_DOMAIN_2"/>
    <property type="match status" value="1"/>
</dbReference>
<dbReference type="SUPFAM" id="SSF51045">
    <property type="entry name" value="WW domain"/>
    <property type="match status" value="1"/>
</dbReference>
<keyword evidence="4 9" id="KW-0853">WD repeat</keyword>
<dbReference type="SMART" id="SM00456">
    <property type="entry name" value="WW"/>
    <property type="match status" value="1"/>
</dbReference>
<keyword evidence="3" id="KW-0813">Transport</keyword>
<feature type="compositionally biased region" description="Low complexity" evidence="10">
    <location>
        <begin position="848"/>
        <end position="876"/>
    </location>
</feature>
<dbReference type="GO" id="GO:0015031">
    <property type="term" value="P:protein transport"/>
    <property type="evidence" value="ECO:0007669"/>
    <property type="project" value="UniProtKB-KW"/>
</dbReference>
<dbReference type="Proteomes" id="UP001530293">
    <property type="component" value="Unassembled WGS sequence"/>
</dbReference>
<dbReference type="PROSITE" id="PS50082">
    <property type="entry name" value="WD_REPEATS_2"/>
    <property type="match status" value="2"/>
</dbReference>
<feature type="region of interest" description="Disordered" evidence="10">
    <location>
        <begin position="844"/>
        <end position="882"/>
    </location>
</feature>
<dbReference type="PROSITE" id="PS00678">
    <property type="entry name" value="WD_REPEATS_1"/>
    <property type="match status" value="2"/>
</dbReference>
<dbReference type="SMART" id="SM00320">
    <property type="entry name" value="WD40"/>
    <property type="match status" value="5"/>
</dbReference>
<keyword evidence="8" id="KW-0653">Protein transport</keyword>
<dbReference type="InterPro" id="IPR036020">
    <property type="entry name" value="WW_dom_sf"/>
</dbReference>
<feature type="repeat" description="WD" evidence="9">
    <location>
        <begin position="303"/>
        <end position="345"/>
    </location>
</feature>
<keyword evidence="13" id="KW-1185">Reference proteome</keyword>
<dbReference type="PANTHER" id="PTHR13923:SF11">
    <property type="entry name" value="SECRETORY 31, ISOFORM D"/>
    <property type="match status" value="1"/>
</dbReference>
<name>A0ABD3MMU8_9STRA</name>
<sequence length="1560" mass="169576">MTKIAELKDKGAVVAWSPIGGEGENNYADVIALGSKEKGGIGFDDYGGELELYDWNITQSNTSSSNAHAVDSSSSTLPEPILLGRIKTSTRFGSLAWGKCSSSSSSDGDISTSILAGGMLDGTVNLWKPSKLLHLGGGTTVTDNTDEALLASIQKHQQGSSVSALKFNPHADSSHLLATGSSCGQVWMMDVSSETSSIVNVYSPNGDDNNGCNLRGEVTQVSWNSQVSHILATSSANGTVVVWDLRQKKPWCEMRVESSSCSVSDMAWNPTQGLHMMTASEGGSGLKLWDLRASTSMPLTTLEGGHVGGVLSMDWCPHDDTLLVSCGNDNRTLLWDLYTLRPIAEIPNEDATTSSDATGNHHHVKHQQQMQQPSDFYGGGLGSSQQKRYAVSWSPIRRGVVSTCSFDRKVQAHSVIGLVTKCGRPPKWMNPASGVSCGFGGTVVSINNSNPQQRSVTIETVVEHPELVQASTQFDLEFGTGSDCIGYCHKMAIRATDPYECQVWSFMQIMFETNAREELLSYLGFDPDKIHQAAMEFTEEDEAKSAPPPPPPPGNSVDGSKIAKSVMSKRAENTVKDALLVGNFEAAVECCFRSGYLADALILASCGGADLWQKTQAEYFARESKRRPFLSLVSAIMQDQLTEFVAQSDPRKWKETLAVLSTYGKSEEFPTLCAALGDRLEGAGSFANASLCHMCALNLGQTIRYWKFSLQKGNGSIDDGSSTTDLLSLHDFIEKVTVFAQAMDSSQFQLDDDVANLFADYSKALAEQGLLVSASKYLKGCDTQECKELRDRIYRSRMGGFCPDLMASPPAFPYDFVNVGVARDLQGITLKQGVVPVQQDTHSAALTSQQPQMQQQSQYVQQSPQLQSQHAHQAPQVQPLMSQSQALPPGWVAVQDPSTGQTYYANQNTGESSWEPPIAASAAPAPEIAATSYLGQTPATAQPAPTDSTALKVASKYGDGFVTSASNPQLAEQYGTAAAAVGNTPKKAPVSGTLDPNALLALSQEDKDLQNGLMAIADQLIASAIGSMEQKQASESQKAVAVFIKTLARGGVTADVANKVRYILYSLQNRDYASASSIITGLVSNEWKDHKDWLKGLKFLVQMARSGDTSHGGFRSTSYYPHIKFAPSLQQQRGDNNVRISFALHDPDTIPLDNVFNPYVTCPLGQITIGKTKRIATGLVRSGELPPALTRVSNEQDIHGRSRSGRVLDFTVTISTNLKLLFIGDSVVVQLAQAFDEMVTHNKQQTTQTRKVLWESWNGHDGGTIVAPTRGGGVSALWRMTGLLSRSRKGKPPANAAGGGWSDTEIDLLTNYSYDVRTMNEQPQLLQQQRMNSPTTTVDNFDVVILRVMHGWMDLHEITHDRLVEAVELSHTLLGATTAILMTVPFTNNVKTIEDMIKVNEINQDIRSIARDWHSMRETNVGGLQHILVVEYGSYYNHIIWSNGRHLGYNVTHPIRATEFIFETEGPDLLLDRVQDGMHVCPETLASRFAAGVACLLGCVYNSQETNNARGSENDKERAKFPTEHEVRACERECNEQFLSVMPVEESLINTGTTLASFAA</sequence>
<evidence type="ECO:0000256" key="9">
    <source>
        <dbReference type="PROSITE-ProRule" id="PRU00221"/>
    </source>
</evidence>
<dbReference type="GO" id="GO:0005783">
    <property type="term" value="C:endoplasmic reticulum"/>
    <property type="evidence" value="ECO:0007669"/>
    <property type="project" value="UniProtKB-SubCell"/>
</dbReference>
<dbReference type="InterPro" id="IPR019775">
    <property type="entry name" value="WD40_repeat_CS"/>
</dbReference>
<evidence type="ECO:0000256" key="10">
    <source>
        <dbReference type="SAM" id="MobiDB-lite"/>
    </source>
</evidence>
<feature type="domain" description="WW" evidence="11">
    <location>
        <begin position="885"/>
        <end position="919"/>
    </location>
</feature>
<comment type="similarity">
    <text evidence="2">Belongs to the WD repeat SEC31 family.</text>
</comment>
<reference evidence="12 13" key="1">
    <citation type="submission" date="2024-10" db="EMBL/GenBank/DDBJ databases">
        <title>Updated reference genomes for cyclostephanoid diatoms.</title>
        <authorList>
            <person name="Roberts W.R."/>
            <person name="Alverson A.J."/>
        </authorList>
    </citation>
    <scope>NUCLEOTIDE SEQUENCE [LARGE SCALE GENOMIC DNA]</scope>
    <source>
        <strain evidence="12 13">AJA232-27</strain>
    </source>
</reference>
<evidence type="ECO:0000256" key="4">
    <source>
        <dbReference type="ARBA" id="ARBA00022574"/>
    </source>
</evidence>
<dbReference type="Gene3D" id="2.20.70.10">
    <property type="match status" value="1"/>
</dbReference>
<dbReference type="InterPro" id="IPR015943">
    <property type="entry name" value="WD40/YVTN_repeat-like_dom_sf"/>
</dbReference>
<dbReference type="PROSITE" id="PS01159">
    <property type="entry name" value="WW_DOMAIN_1"/>
    <property type="match status" value="1"/>
</dbReference>
<dbReference type="Pfam" id="PF00397">
    <property type="entry name" value="WW"/>
    <property type="match status" value="1"/>
</dbReference>
<feature type="repeat" description="WD" evidence="9">
    <location>
        <begin position="218"/>
        <end position="246"/>
    </location>
</feature>
<dbReference type="InterPro" id="IPR001202">
    <property type="entry name" value="WW_dom"/>
</dbReference>
<feature type="region of interest" description="Disordered" evidence="10">
    <location>
        <begin position="350"/>
        <end position="371"/>
    </location>
</feature>
<dbReference type="PANTHER" id="PTHR13923">
    <property type="entry name" value="SEC31-RELATED PROTEIN"/>
    <property type="match status" value="1"/>
</dbReference>
<evidence type="ECO:0000313" key="13">
    <source>
        <dbReference type="Proteomes" id="UP001530293"/>
    </source>
</evidence>
<dbReference type="SUPFAM" id="SSF50978">
    <property type="entry name" value="WD40 repeat-like"/>
    <property type="match status" value="1"/>
</dbReference>
<dbReference type="EMBL" id="JALLBG020000096">
    <property type="protein sequence ID" value="KAL3765349.1"/>
    <property type="molecule type" value="Genomic_DNA"/>
</dbReference>
<organism evidence="12 13">
    <name type="scientific">Discostella pseudostelligera</name>
    <dbReference type="NCBI Taxonomy" id="259834"/>
    <lineage>
        <taxon>Eukaryota</taxon>
        <taxon>Sar</taxon>
        <taxon>Stramenopiles</taxon>
        <taxon>Ochrophyta</taxon>
        <taxon>Bacillariophyta</taxon>
        <taxon>Coscinodiscophyceae</taxon>
        <taxon>Thalassiosirophycidae</taxon>
        <taxon>Stephanodiscales</taxon>
        <taxon>Stephanodiscaceae</taxon>
        <taxon>Discostella</taxon>
    </lineage>
</organism>
<dbReference type="Pfam" id="PF00400">
    <property type="entry name" value="WD40"/>
    <property type="match status" value="2"/>
</dbReference>
<evidence type="ECO:0000256" key="5">
    <source>
        <dbReference type="ARBA" id="ARBA00022737"/>
    </source>
</evidence>
<evidence type="ECO:0000256" key="2">
    <source>
        <dbReference type="ARBA" id="ARBA00009358"/>
    </source>
</evidence>
<comment type="subcellular location">
    <subcellularLocation>
        <location evidence="1">Endoplasmic reticulum</location>
    </subcellularLocation>
</comment>
<feature type="region of interest" description="Disordered" evidence="10">
    <location>
        <begin position="538"/>
        <end position="560"/>
    </location>
</feature>
<dbReference type="InterPro" id="IPR001680">
    <property type="entry name" value="WD40_rpt"/>
</dbReference>
<evidence type="ECO:0000313" key="12">
    <source>
        <dbReference type="EMBL" id="KAL3765349.1"/>
    </source>
</evidence>
<evidence type="ECO:0000259" key="11">
    <source>
        <dbReference type="PROSITE" id="PS50020"/>
    </source>
</evidence>
<dbReference type="InterPro" id="IPR036322">
    <property type="entry name" value="WD40_repeat_dom_sf"/>
</dbReference>
<gene>
    <name evidence="12" type="ORF">ACHAWU_002267</name>
</gene>
<evidence type="ECO:0000256" key="1">
    <source>
        <dbReference type="ARBA" id="ARBA00004240"/>
    </source>
</evidence>